<dbReference type="RefSeq" id="WP_157324217.1">
    <property type="nucleotide sequence ID" value="NZ_WSEM01000030.1"/>
</dbReference>
<evidence type="ECO:0000313" key="1">
    <source>
        <dbReference type="EMBL" id="MVQ38684.1"/>
    </source>
</evidence>
<accession>A0ABW9UHA1</accession>
<proteinExistence type="predicted"/>
<organism evidence="1 2">
    <name type="scientific">Paenibacillus anseongense</name>
    <dbReference type="NCBI Taxonomy" id="2682845"/>
    <lineage>
        <taxon>Bacteria</taxon>
        <taxon>Bacillati</taxon>
        <taxon>Bacillota</taxon>
        <taxon>Bacilli</taxon>
        <taxon>Bacillales</taxon>
        <taxon>Paenibacillaceae</taxon>
        <taxon>Paenibacillus</taxon>
    </lineage>
</organism>
<reference evidence="1 2" key="1">
    <citation type="submission" date="2019-12" db="EMBL/GenBank/DDBJ databases">
        <authorList>
            <person name="Huq M.A."/>
        </authorList>
    </citation>
    <scope>NUCLEOTIDE SEQUENCE [LARGE SCALE GENOMIC DNA]</scope>
    <source>
        <strain evidence="1 2">MAH-34</strain>
    </source>
</reference>
<evidence type="ECO:0000313" key="2">
    <source>
        <dbReference type="Proteomes" id="UP000467637"/>
    </source>
</evidence>
<gene>
    <name evidence="1" type="ORF">GON05_29265</name>
</gene>
<protein>
    <submittedName>
        <fullName evidence="1">Uncharacterized protein</fullName>
    </submittedName>
</protein>
<comment type="caution">
    <text evidence="1">The sequence shown here is derived from an EMBL/GenBank/DDBJ whole genome shotgun (WGS) entry which is preliminary data.</text>
</comment>
<dbReference type="Proteomes" id="UP000467637">
    <property type="component" value="Unassembled WGS sequence"/>
</dbReference>
<name>A0ABW9UHA1_9BACL</name>
<keyword evidence="2" id="KW-1185">Reference proteome</keyword>
<sequence length="46" mass="4949">MSATKHPRDWELQGVISTKCALLAAEWELGAVISSILAATQPNIVK</sequence>
<dbReference type="EMBL" id="WSEM01000030">
    <property type="protein sequence ID" value="MVQ38684.1"/>
    <property type="molecule type" value="Genomic_DNA"/>
</dbReference>